<dbReference type="AlphaFoldDB" id="A0A8C9MLL6"/>
<proteinExistence type="predicted"/>
<reference evidence="1" key="2">
    <citation type="submission" date="2025-09" db="UniProtKB">
        <authorList>
            <consortium name="Ensembl"/>
        </authorList>
    </citation>
    <scope>IDENTIFICATION</scope>
</reference>
<protein>
    <submittedName>
        <fullName evidence="1">Uncharacterized protein</fullName>
    </submittedName>
</protein>
<name>A0A8C9MLL6_SERCA</name>
<organism evidence="1 2">
    <name type="scientific">Serinus canaria</name>
    <name type="common">Island canary</name>
    <name type="synonym">Fringilla canaria</name>
    <dbReference type="NCBI Taxonomy" id="9135"/>
    <lineage>
        <taxon>Eukaryota</taxon>
        <taxon>Metazoa</taxon>
        <taxon>Chordata</taxon>
        <taxon>Craniata</taxon>
        <taxon>Vertebrata</taxon>
        <taxon>Euteleostomi</taxon>
        <taxon>Archelosauria</taxon>
        <taxon>Archosauria</taxon>
        <taxon>Dinosauria</taxon>
        <taxon>Saurischia</taxon>
        <taxon>Theropoda</taxon>
        <taxon>Coelurosauria</taxon>
        <taxon>Aves</taxon>
        <taxon>Neognathae</taxon>
        <taxon>Neoaves</taxon>
        <taxon>Telluraves</taxon>
        <taxon>Australaves</taxon>
        <taxon>Passeriformes</taxon>
        <taxon>Passeroidea</taxon>
        <taxon>Fringillidae</taxon>
        <taxon>Carduelinae</taxon>
        <taxon>Serinus</taxon>
    </lineage>
</organism>
<evidence type="ECO:0000313" key="2">
    <source>
        <dbReference type="Proteomes" id="UP000694409"/>
    </source>
</evidence>
<dbReference type="Proteomes" id="UP000694409">
    <property type="component" value="Unassembled WGS sequence"/>
</dbReference>
<sequence length="89" mass="9396">SWQGLHHSLLQVTWLDPALYTTAPPLGVCLERKLRWAGLLSTGVSPKGTAGCGQLVGQTAPCPAPVLKTQAHTSFSGGFSLFPSQSHEL</sequence>
<dbReference type="Ensembl" id="ENSSCAT00000006065.1">
    <property type="protein sequence ID" value="ENSSCAP00000005277.1"/>
    <property type="gene ID" value="ENSSCAG00000004235.1"/>
</dbReference>
<reference evidence="1" key="1">
    <citation type="submission" date="2025-08" db="UniProtKB">
        <authorList>
            <consortium name="Ensembl"/>
        </authorList>
    </citation>
    <scope>IDENTIFICATION</scope>
</reference>
<keyword evidence="2" id="KW-1185">Reference proteome</keyword>
<evidence type="ECO:0000313" key="1">
    <source>
        <dbReference type="Ensembl" id="ENSSCAP00000005277.1"/>
    </source>
</evidence>
<accession>A0A8C9MLL6</accession>